<keyword evidence="2 3" id="KW-0408">Iron</keyword>
<keyword evidence="3" id="KW-0479">Metal-binding</keyword>
<dbReference type="AlphaFoldDB" id="A0A926II16"/>
<dbReference type="NCBIfam" id="NF001159">
    <property type="entry name" value="PRK00150.1-3"/>
    <property type="match status" value="1"/>
</dbReference>
<evidence type="ECO:0000256" key="1">
    <source>
        <dbReference type="ARBA" id="ARBA00010759"/>
    </source>
</evidence>
<dbReference type="NCBIfam" id="TIGR00079">
    <property type="entry name" value="pept_deformyl"/>
    <property type="match status" value="1"/>
</dbReference>
<dbReference type="Gene3D" id="3.90.45.10">
    <property type="entry name" value="Peptide deformylase"/>
    <property type="match status" value="1"/>
</dbReference>
<name>A0A926II16_9FIRM</name>
<gene>
    <name evidence="3 4" type="primary">def</name>
    <name evidence="4" type="ORF">H8705_09000</name>
</gene>
<accession>A0A926II16</accession>
<dbReference type="HAMAP" id="MF_00163">
    <property type="entry name" value="Pep_deformylase"/>
    <property type="match status" value="1"/>
</dbReference>
<keyword evidence="5" id="KW-1185">Reference proteome</keyword>
<feature type="binding site" evidence="3">
    <location>
        <position position="88"/>
    </location>
    <ligand>
        <name>Fe cation</name>
        <dbReference type="ChEBI" id="CHEBI:24875"/>
    </ligand>
</feature>
<dbReference type="PANTHER" id="PTHR10458:SF22">
    <property type="entry name" value="PEPTIDE DEFORMYLASE"/>
    <property type="match status" value="1"/>
</dbReference>
<dbReference type="EMBL" id="JACRTD010000006">
    <property type="protein sequence ID" value="MBC8585720.1"/>
    <property type="molecule type" value="Genomic_DNA"/>
</dbReference>
<dbReference type="InterPro" id="IPR023635">
    <property type="entry name" value="Peptide_deformylase"/>
</dbReference>
<dbReference type="SUPFAM" id="SSF56420">
    <property type="entry name" value="Peptide deformylase"/>
    <property type="match status" value="1"/>
</dbReference>
<organism evidence="4 5">
    <name type="scientific">Youxingia wuxianensis</name>
    <dbReference type="NCBI Taxonomy" id="2763678"/>
    <lineage>
        <taxon>Bacteria</taxon>
        <taxon>Bacillati</taxon>
        <taxon>Bacillota</taxon>
        <taxon>Clostridia</taxon>
        <taxon>Eubacteriales</taxon>
        <taxon>Oscillospiraceae</taxon>
        <taxon>Youxingia</taxon>
    </lineage>
</organism>
<reference evidence="4" key="1">
    <citation type="submission" date="2020-08" db="EMBL/GenBank/DDBJ databases">
        <title>Genome public.</title>
        <authorList>
            <person name="Liu C."/>
            <person name="Sun Q."/>
        </authorList>
    </citation>
    <scope>NUCLEOTIDE SEQUENCE</scope>
    <source>
        <strain evidence="4">NSJ-64</strain>
    </source>
</reference>
<feature type="active site" evidence="3">
    <location>
        <position position="131"/>
    </location>
</feature>
<comment type="catalytic activity">
    <reaction evidence="3">
        <text>N-terminal N-formyl-L-methionyl-[peptide] + H2O = N-terminal L-methionyl-[peptide] + formate</text>
        <dbReference type="Rhea" id="RHEA:24420"/>
        <dbReference type="Rhea" id="RHEA-COMP:10639"/>
        <dbReference type="Rhea" id="RHEA-COMP:10640"/>
        <dbReference type="ChEBI" id="CHEBI:15377"/>
        <dbReference type="ChEBI" id="CHEBI:15740"/>
        <dbReference type="ChEBI" id="CHEBI:49298"/>
        <dbReference type="ChEBI" id="CHEBI:64731"/>
        <dbReference type="EC" id="3.5.1.88"/>
    </reaction>
</comment>
<dbReference type="PRINTS" id="PR01576">
    <property type="entry name" value="PDEFORMYLASE"/>
</dbReference>
<protein>
    <recommendedName>
        <fullName evidence="3">Peptide deformylase</fullName>
        <shortName evidence="3">PDF</shortName>
        <ecNumber evidence="3">3.5.1.88</ecNumber>
    </recommendedName>
    <alternativeName>
        <fullName evidence="3">Polypeptide deformylase</fullName>
    </alternativeName>
</protein>
<dbReference type="RefSeq" id="WP_262395437.1">
    <property type="nucleotide sequence ID" value="NZ_JACRTD010000006.1"/>
</dbReference>
<dbReference type="PIRSF" id="PIRSF004749">
    <property type="entry name" value="Pep_def"/>
    <property type="match status" value="1"/>
</dbReference>
<comment type="similarity">
    <text evidence="1 3">Belongs to the polypeptide deformylase family.</text>
</comment>
<keyword evidence="3 4" id="KW-0378">Hydrolase</keyword>
<proteinExistence type="inferred from homology"/>
<evidence type="ECO:0000256" key="3">
    <source>
        <dbReference type="HAMAP-Rule" id="MF_00163"/>
    </source>
</evidence>
<evidence type="ECO:0000313" key="5">
    <source>
        <dbReference type="Proteomes" id="UP000623678"/>
    </source>
</evidence>
<feature type="binding site" evidence="3">
    <location>
        <position position="134"/>
    </location>
    <ligand>
        <name>Fe cation</name>
        <dbReference type="ChEBI" id="CHEBI:24875"/>
    </ligand>
</feature>
<dbReference type="CDD" id="cd00487">
    <property type="entry name" value="Pep_deformylase"/>
    <property type="match status" value="1"/>
</dbReference>
<comment type="function">
    <text evidence="3">Removes the formyl group from the N-terminal Met of newly synthesized proteins. Requires at least a dipeptide for an efficient rate of reaction. N-terminal L-methionine is a prerequisite for activity but the enzyme has broad specificity at other positions.</text>
</comment>
<dbReference type="GO" id="GO:0006412">
    <property type="term" value="P:translation"/>
    <property type="evidence" value="ECO:0007669"/>
    <property type="project" value="UniProtKB-UniRule"/>
</dbReference>
<evidence type="ECO:0000256" key="2">
    <source>
        <dbReference type="ARBA" id="ARBA00023004"/>
    </source>
</evidence>
<dbReference type="EC" id="3.5.1.88" evidence="3"/>
<comment type="cofactor">
    <cofactor evidence="3">
        <name>Fe(2+)</name>
        <dbReference type="ChEBI" id="CHEBI:29033"/>
    </cofactor>
    <text evidence="3">Binds 1 Fe(2+) ion.</text>
</comment>
<comment type="caution">
    <text evidence="4">The sequence shown here is derived from an EMBL/GenBank/DDBJ whole genome shotgun (WGS) entry which is preliminary data.</text>
</comment>
<dbReference type="GO" id="GO:0042586">
    <property type="term" value="F:peptide deformylase activity"/>
    <property type="evidence" value="ECO:0007669"/>
    <property type="project" value="UniProtKB-UniRule"/>
</dbReference>
<feature type="binding site" evidence="3">
    <location>
        <position position="130"/>
    </location>
    <ligand>
        <name>Fe cation</name>
        <dbReference type="ChEBI" id="CHEBI:24875"/>
    </ligand>
</feature>
<dbReference type="GO" id="GO:0046872">
    <property type="term" value="F:metal ion binding"/>
    <property type="evidence" value="ECO:0007669"/>
    <property type="project" value="UniProtKB-KW"/>
</dbReference>
<sequence length="161" mass="17939">MALRNVLKLGEETLRKRAREVTAFDKRLAQLLDDMYETMKDSDGVGLAAPQVGILRRAVVIDVGEGLHEMVNPVITFTDGDQYGAEGCLSVPGEYGMVHRPSRVTVEYDDRDGVHQTLQAQDYLAVAVCHELDHLDGVLFVDKADRMLDPDELEEPKEADQ</sequence>
<dbReference type="InterPro" id="IPR036821">
    <property type="entry name" value="Peptide_deformylase_sf"/>
</dbReference>
<dbReference type="Pfam" id="PF01327">
    <property type="entry name" value="Pep_deformylase"/>
    <property type="match status" value="1"/>
</dbReference>
<dbReference type="PANTHER" id="PTHR10458">
    <property type="entry name" value="PEPTIDE DEFORMYLASE"/>
    <property type="match status" value="1"/>
</dbReference>
<keyword evidence="3" id="KW-0648">Protein biosynthesis</keyword>
<dbReference type="Proteomes" id="UP000623678">
    <property type="component" value="Unassembled WGS sequence"/>
</dbReference>
<evidence type="ECO:0000313" key="4">
    <source>
        <dbReference type="EMBL" id="MBC8585720.1"/>
    </source>
</evidence>